<protein>
    <submittedName>
        <fullName evidence="2">Uncharacterized protein</fullName>
    </submittedName>
</protein>
<evidence type="ECO:0000313" key="3">
    <source>
        <dbReference type="Proteomes" id="UP000266841"/>
    </source>
</evidence>
<dbReference type="Proteomes" id="UP000266841">
    <property type="component" value="Unassembled WGS sequence"/>
</dbReference>
<reference evidence="2 3" key="1">
    <citation type="journal article" date="2012" name="Genome Biol.">
        <title>Genome and low-iron response of an oceanic diatom adapted to chronic iron limitation.</title>
        <authorList>
            <person name="Lommer M."/>
            <person name="Specht M."/>
            <person name="Roy A.S."/>
            <person name="Kraemer L."/>
            <person name="Andreson R."/>
            <person name="Gutowska M.A."/>
            <person name="Wolf J."/>
            <person name="Bergner S.V."/>
            <person name="Schilhabel M.B."/>
            <person name="Klostermeier U.C."/>
            <person name="Beiko R.G."/>
            <person name="Rosenstiel P."/>
            <person name="Hippler M."/>
            <person name="Laroche J."/>
        </authorList>
    </citation>
    <scope>NUCLEOTIDE SEQUENCE [LARGE SCALE GENOMIC DNA]</scope>
    <source>
        <strain evidence="2 3">CCMP1005</strain>
    </source>
</reference>
<sequence length="533" mass="58401">MSYNNSSSNNKKKFSSVIDVEGTLRNALVRQRSDTKSSIGQQWYSKLPKEEQDCIQKGIEALLYEGCMTAARRAFDTHVQRQEIANQRSDEGEQKPQAVGGVAGSGDGQATEKQHLQDARQDGKPHYKKEVSRMQANNNGGNLSQQKHLMVNPDLMMPPPPPQNPMHSQISPNTNMQQQIMGVSQQLDGQQQSQYGFPPMHHQMMPPSSSLGPVGTQQYNKPMAKNSNPPMNNMIPPPPPPRKRKKNTSNESSNSNKNKSSSKDSKSSNNNMPPPDPSVSSTRERSDNIIQPTNSRDNTDNKSMESGQTGGSSRTGDEFGRKRREDPPLRGDDRSSKDDRYHEDNRSRTSRDDNRSHTMTTVAGDRRAVEAEAGRQGGNARGPIPGREVDRTVARVDGKVRGAGPGLVVATQGREVEVGAEGGHLEAVDPRAPRLVDVDGATLDPEAAVLADVSVARLTVTTSVTGQPLADRKVAVPEEGVGREKVRRDRTNLLGEVERKTMMIALYQTFSPRLLTMISTMHCKSAFPLAESG</sequence>
<dbReference type="EMBL" id="AGNL01037534">
    <property type="protein sequence ID" value="EJK53561.1"/>
    <property type="molecule type" value="Genomic_DNA"/>
</dbReference>
<dbReference type="eggNOG" id="ENOG502R8PR">
    <property type="taxonomic scope" value="Eukaryota"/>
</dbReference>
<dbReference type="OrthoDB" id="10681667at2759"/>
<feature type="compositionally biased region" description="Basic and acidic residues" evidence="1">
    <location>
        <begin position="110"/>
        <end position="128"/>
    </location>
</feature>
<feature type="compositionally biased region" description="Low complexity" evidence="1">
    <location>
        <begin position="185"/>
        <end position="210"/>
    </location>
</feature>
<feature type="compositionally biased region" description="Low complexity" evidence="1">
    <location>
        <begin position="225"/>
        <end position="234"/>
    </location>
</feature>
<feature type="compositionally biased region" description="Polar residues" evidence="1">
    <location>
        <begin position="304"/>
        <end position="314"/>
    </location>
</feature>
<evidence type="ECO:0000256" key="1">
    <source>
        <dbReference type="SAM" id="MobiDB-lite"/>
    </source>
</evidence>
<feature type="compositionally biased region" description="Basic and acidic residues" evidence="1">
    <location>
        <begin position="364"/>
        <end position="373"/>
    </location>
</feature>
<feature type="region of interest" description="Disordered" evidence="1">
    <location>
        <begin position="83"/>
        <end position="128"/>
    </location>
</feature>
<name>K0RXI6_THAOC</name>
<accession>K0RXI6</accession>
<dbReference type="AlphaFoldDB" id="K0RXI6"/>
<feature type="compositionally biased region" description="Low complexity" evidence="1">
    <location>
        <begin position="249"/>
        <end position="259"/>
    </location>
</feature>
<feature type="compositionally biased region" description="Basic and acidic residues" evidence="1">
    <location>
        <begin position="315"/>
        <end position="356"/>
    </location>
</feature>
<evidence type="ECO:0000313" key="2">
    <source>
        <dbReference type="EMBL" id="EJK53561.1"/>
    </source>
</evidence>
<proteinExistence type="predicted"/>
<organism evidence="2 3">
    <name type="scientific">Thalassiosira oceanica</name>
    <name type="common">Marine diatom</name>
    <dbReference type="NCBI Taxonomy" id="159749"/>
    <lineage>
        <taxon>Eukaryota</taxon>
        <taxon>Sar</taxon>
        <taxon>Stramenopiles</taxon>
        <taxon>Ochrophyta</taxon>
        <taxon>Bacillariophyta</taxon>
        <taxon>Coscinodiscophyceae</taxon>
        <taxon>Thalassiosirophycidae</taxon>
        <taxon>Thalassiosirales</taxon>
        <taxon>Thalassiosiraceae</taxon>
        <taxon>Thalassiosira</taxon>
    </lineage>
</organism>
<comment type="caution">
    <text evidence="2">The sequence shown here is derived from an EMBL/GenBank/DDBJ whole genome shotgun (WGS) entry which is preliminary data.</text>
</comment>
<keyword evidence="3" id="KW-1185">Reference proteome</keyword>
<gene>
    <name evidence="2" type="ORF">THAOC_26976</name>
</gene>
<feature type="region of interest" description="Disordered" evidence="1">
    <location>
        <begin position="185"/>
        <end position="386"/>
    </location>
</feature>